<evidence type="ECO:0000313" key="4">
    <source>
        <dbReference type="Proteomes" id="UP000246661"/>
    </source>
</evidence>
<dbReference type="SMART" id="SM01012">
    <property type="entry name" value="ANTAR"/>
    <property type="match status" value="1"/>
</dbReference>
<dbReference type="Proteomes" id="UP000246661">
    <property type="component" value="Unassembled WGS sequence"/>
</dbReference>
<evidence type="ECO:0000256" key="1">
    <source>
        <dbReference type="SAM" id="MobiDB-lite"/>
    </source>
</evidence>
<accession>A0A317QQX8</accession>
<feature type="region of interest" description="Disordered" evidence="1">
    <location>
        <begin position="33"/>
        <end position="143"/>
    </location>
</feature>
<dbReference type="AlphaFoldDB" id="A0A317QQX8"/>
<feature type="compositionally biased region" description="Basic and acidic residues" evidence="1">
    <location>
        <begin position="44"/>
        <end position="57"/>
    </location>
</feature>
<name>A0A317QQX8_9ACTN</name>
<protein>
    <submittedName>
        <fullName evidence="3">ANTAR domain-containing protein</fullName>
    </submittedName>
</protein>
<dbReference type="PROSITE" id="PS50921">
    <property type="entry name" value="ANTAR"/>
    <property type="match status" value="1"/>
</dbReference>
<gene>
    <name evidence="3" type="ORF">JD79_04240</name>
</gene>
<evidence type="ECO:0000259" key="2">
    <source>
        <dbReference type="PROSITE" id="PS50921"/>
    </source>
</evidence>
<sequence>MAHGLQAALASRAVVDQAKGVLVERHELRPGQAFQLPARASAHATREVPDTADDPVRTGELPVVVPRSRALRRRPVARDRTRSDTPGQPPASPGRPRRSGPVAPERGRRGRPRPPGAGVLPYHRGVGGQPGMTTAVPLTSMPPVPAGTETVSVLGRPMSAPCRTVSRAGTATCPPSRR</sequence>
<reference evidence="4" key="1">
    <citation type="submission" date="2018-05" db="EMBL/GenBank/DDBJ databases">
        <authorList>
            <person name="Klenk H.-P."/>
            <person name="Huntemann M."/>
            <person name="Clum A."/>
            <person name="Pillay M."/>
            <person name="Palaniappan K."/>
            <person name="Varghese N."/>
            <person name="Mikhailova N."/>
            <person name="Stamatis D."/>
            <person name="Reddy T."/>
            <person name="Daum C."/>
            <person name="Shapiro N."/>
            <person name="Ivanova N."/>
            <person name="Kyrpides N."/>
            <person name="Woyke T."/>
        </authorList>
    </citation>
    <scope>NUCLEOTIDE SEQUENCE [LARGE SCALE GENOMIC DNA]</scope>
    <source>
        <strain evidence="4">DSM 45417</strain>
    </source>
</reference>
<evidence type="ECO:0000313" key="3">
    <source>
        <dbReference type="EMBL" id="PWW25046.1"/>
    </source>
</evidence>
<organism evidence="3 4">
    <name type="scientific">Geodermatophilus normandii</name>
    <dbReference type="NCBI Taxonomy" id="1137989"/>
    <lineage>
        <taxon>Bacteria</taxon>
        <taxon>Bacillati</taxon>
        <taxon>Actinomycetota</taxon>
        <taxon>Actinomycetes</taxon>
        <taxon>Geodermatophilales</taxon>
        <taxon>Geodermatophilaceae</taxon>
        <taxon>Geodermatophilus</taxon>
    </lineage>
</organism>
<comment type="caution">
    <text evidence="3">The sequence shown here is derived from an EMBL/GenBank/DDBJ whole genome shotgun (WGS) entry which is preliminary data.</text>
</comment>
<dbReference type="GO" id="GO:0003723">
    <property type="term" value="F:RNA binding"/>
    <property type="evidence" value="ECO:0007669"/>
    <property type="project" value="InterPro"/>
</dbReference>
<dbReference type="Pfam" id="PF03861">
    <property type="entry name" value="ANTAR"/>
    <property type="match status" value="1"/>
</dbReference>
<keyword evidence="4" id="KW-1185">Reference proteome</keyword>
<dbReference type="EMBL" id="QGTX01000001">
    <property type="protein sequence ID" value="PWW25046.1"/>
    <property type="molecule type" value="Genomic_DNA"/>
</dbReference>
<proteinExistence type="predicted"/>
<feature type="domain" description="ANTAR" evidence="2">
    <location>
        <begin position="1"/>
        <end position="56"/>
    </location>
</feature>
<dbReference type="InterPro" id="IPR005561">
    <property type="entry name" value="ANTAR"/>
</dbReference>
<dbReference type="InterPro" id="IPR036388">
    <property type="entry name" value="WH-like_DNA-bd_sf"/>
</dbReference>
<dbReference type="Gene3D" id="1.10.10.10">
    <property type="entry name" value="Winged helix-like DNA-binding domain superfamily/Winged helix DNA-binding domain"/>
    <property type="match status" value="1"/>
</dbReference>